<evidence type="ECO:0000259" key="7">
    <source>
        <dbReference type="PROSITE" id="PS50110"/>
    </source>
</evidence>
<dbReference type="InterPro" id="IPR039420">
    <property type="entry name" value="WalR-like"/>
</dbReference>
<name>A0A2T0U661_9MICO</name>
<dbReference type="SUPFAM" id="SSF46894">
    <property type="entry name" value="C-terminal effector domain of the bipartite response regulators"/>
    <property type="match status" value="1"/>
</dbReference>
<dbReference type="InterPro" id="IPR000792">
    <property type="entry name" value="Tscrpt_reg_LuxR_C"/>
</dbReference>
<keyword evidence="4" id="KW-0804">Transcription</keyword>
<reference evidence="8 9" key="1">
    <citation type="submission" date="2018-03" db="EMBL/GenBank/DDBJ databases">
        <title>Genomic Encyclopedia of Archaeal and Bacterial Type Strains, Phase II (KMG-II): from individual species to whole genera.</title>
        <authorList>
            <person name="Goeker M."/>
        </authorList>
    </citation>
    <scope>NUCLEOTIDE SEQUENCE [LARGE SCALE GENOMIC DNA]</scope>
    <source>
        <strain evidence="8 9">ATCC BAA-1496</strain>
    </source>
</reference>
<dbReference type="SUPFAM" id="SSF52172">
    <property type="entry name" value="CheY-like"/>
    <property type="match status" value="1"/>
</dbReference>
<dbReference type="SMART" id="SM00448">
    <property type="entry name" value="REC"/>
    <property type="match status" value="1"/>
</dbReference>
<evidence type="ECO:0000259" key="6">
    <source>
        <dbReference type="PROSITE" id="PS50043"/>
    </source>
</evidence>
<protein>
    <submittedName>
        <fullName evidence="8">LuxR family two component transcriptional regulator</fullName>
    </submittedName>
</protein>
<feature type="modified residue" description="4-aspartylphosphate" evidence="5">
    <location>
        <position position="54"/>
    </location>
</feature>
<dbReference type="AlphaFoldDB" id="A0A2T0U661"/>
<dbReference type="InterPro" id="IPR011006">
    <property type="entry name" value="CheY-like_superfamily"/>
</dbReference>
<dbReference type="RefSeq" id="WP_106298668.1">
    <property type="nucleotide sequence ID" value="NZ_PVTI01000028.1"/>
</dbReference>
<organism evidence="8 9">
    <name type="scientific">Knoellia remsis</name>
    <dbReference type="NCBI Taxonomy" id="407159"/>
    <lineage>
        <taxon>Bacteria</taxon>
        <taxon>Bacillati</taxon>
        <taxon>Actinomycetota</taxon>
        <taxon>Actinomycetes</taxon>
        <taxon>Micrococcales</taxon>
        <taxon>Intrasporangiaceae</taxon>
        <taxon>Knoellia</taxon>
    </lineage>
</organism>
<keyword evidence="3" id="KW-0238">DNA-binding</keyword>
<feature type="domain" description="Response regulatory" evidence="7">
    <location>
        <begin position="3"/>
        <end position="116"/>
    </location>
</feature>
<comment type="caution">
    <text evidence="8">The sequence shown here is derived from an EMBL/GenBank/DDBJ whole genome shotgun (WGS) entry which is preliminary data.</text>
</comment>
<proteinExistence type="predicted"/>
<dbReference type="CDD" id="cd17535">
    <property type="entry name" value="REC_NarL-like"/>
    <property type="match status" value="1"/>
</dbReference>
<dbReference type="PANTHER" id="PTHR43214:SF24">
    <property type="entry name" value="TRANSCRIPTIONAL REGULATORY PROTEIN NARL-RELATED"/>
    <property type="match status" value="1"/>
</dbReference>
<evidence type="ECO:0000256" key="5">
    <source>
        <dbReference type="PROSITE-ProRule" id="PRU00169"/>
    </source>
</evidence>
<dbReference type="InterPro" id="IPR001789">
    <property type="entry name" value="Sig_transdc_resp-reg_receiver"/>
</dbReference>
<evidence type="ECO:0000313" key="8">
    <source>
        <dbReference type="EMBL" id="PRY53406.1"/>
    </source>
</evidence>
<dbReference type="Pfam" id="PF00196">
    <property type="entry name" value="GerE"/>
    <property type="match status" value="1"/>
</dbReference>
<dbReference type="PRINTS" id="PR00038">
    <property type="entry name" value="HTHLUXR"/>
</dbReference>
<feature type="domain" description="HTH luxR-type" evidence="6">
    <location>
        <begin position="143"/>
        <end position="208"/>
    </location>
</feature>
<dbReference type="OrthoDB" id="9808843at2"/>
<dbReference type="Pfam" id="PF00072">
    <property type="entry name" value="Response_reg"/>
    <property type="match status" value="1"/>
</dbReference>
<dbReference type="PROSITE" id="PS50043">
    <property type="entry name" value="HTH_LUXR_2"/>
    <property type="match status" value="1"/>
</dbReference>
<evidence type="ECO:0000256" key="1">
    <source>
        <dbReference type="ARBA" id="ARBA00022553"/>
    </source>
</evidence>
<keyword evidence="9" id="KW-1185">Reference proteome</keyword>
<dbReference type="GO" id="GO:0006355">
    <property type="term" value="P:regulation of DNA-templated transcription"/>
    <property type="evidence" value="ECO:0007669"/>
    <property type="project" value="InterPro"/>
</dbReference>
<dbReference type="PROSITE" id="PS50110">
    <property type="entry name" value="RESPONSE_REGULATORY"/>
    <property type="match status" value="1"/>
</dbReference>
<dbReference type="CDD" id="cd06170">
    <property type="entry name" value="LuxR_C_like"/>
    <property type="match status" value="1"/>
</dbReference>
<dbReference type="PROSITE" id="PS00622">
    <property type="entry name" value="HTH_LUXR_1"/>
    <property type="match status" value="1"/>
</dbReference>
<dbReference type="EMBL" id="PVTI01000028">
    <property type="protein sequence ID" value="PRY53406.1"/>
    <property type="molecule type" value="Genomic_DNA"/>
</dbReference>
<dbReference type="SMART" id="SM00421">
    <property type="entry name" value="HTH_LUXR"/>
    <property type="match status" value="1"/>
</dbReference>
<keyword evidence="1 5" id="KW-0597">Phosphoprotein</keyword>
<gene>
    <name evidence="8" type="ORF">BCF74_12825</name>
</gene>
<sequence length="210" mass="22817">MIRVVLADDQEMVRMGFAMILDGAEDIDVVAQCADGVEAVEAIRRERPDVALLDIRMPRLNGLEVLRQVADITKVVIVTTFDHDEYVDRALALGASGFLLKDSGPQLLVSGVRAAASGDALISPQLTVRLLERTRARGVDQPVVPGFSDLTERELEVARLVAHGRTNAEIASELFISMGTVKSHLASIQTRLGARNRVEIAARVWESGHA</sequence>
<dbReference type="Gene3D" id="3.40.50.2300">
    <property type="match status" value="1"/>
</dbReference>
<accession>A0A2T0U661</accession>
<dbReference type="GO" id="GO:0003677">
    <property type="term" value="F:DNA binding"/>
    <property type="evidence" value="ECO:0007669"/>
    <property type="project" value="UniProtKB-KW"/>
</dbReference>
<dbReference type="Proteomes" id="UP000237822">
    <property type="component" value="Unassembled WGS sequence"/>
</dbReference>
<evidence type="ECO:0000313" key="9">
    <source>
        <dbReference type="Proteomes" id="UP000237822"/>
    </source>
</evidence>
<evidence type="ECO:0000256" key="3">
    <source>
        <dbReference type="ARBA" id="ARBA00023125"/>
    </source>
</evidence>
<evidence type="ECO:0000256" key="2">
    <source>
        <dbReference type="ARBA" id="ARBA00023015"/>
    </source>
</evidence>
<dbReference type="PANTHER" id="PTHR43214">
    <property type="entry name" value="TWO-COMPONENT RESPONSE REGULATOR"/>
    <property type="match status" value="1"/>
</dbReference>
<dbReference type="InterPro" id="IPR016032">
    <property type="entry name" value="Sig_transdc_resp-reg_C-effctor"/>
</dbReference>
<evidence type="ECO:0000256" key="4">
    <source>
        <dbReference type="ARBA" id="ARBA00023163"/>
    </source>
</evidence>
<keyword evidence="2" id="KW-0805">Transcription regulation</keyword>
<dbReference type="GO" id="GO:0000160">
    <property type="term" value="P:phosphorelay signal transduction system"/>
    <property type="evidence" value="ECO:0007669"/>
    <property type="project" value="InterPro"/>
</dbReference>
<dbReference type="InterPro" id="IPR058245">
    <property type="entry name" value="NreC/VraR/RcsB-like_REC"/>
</dbReference>